<dbReference type="GO" id="GO:0004622">
    <property type="term" value="F:phosphatidylcholine lysophospholipase activity"/>
    <property type="evidence" value="ECO:0007669"/>
    <property type="project" value="TreeGrafter"/>
</dbReference>
<evidence type="ECO:0000256" key="1">
    <source>
        <dbReference type="SAM" id="SignalP"/>
    </source>
</evidence>
<evidence type="ECO:0000313" key="4">
    <source>
        <dbReference type="Proteomes" id="UP000477386"/>
    </source>
</evidence>
<organism evidence="3 4">
    <name type="scientific">Spirosoma agri</name>
    <dbReference type="NCBI Taxonomy" id="1987381"/>
    <lineage>
        <taxon>Bacteria</taxon>
        <taxon>Pseudomonadati</taxon>
        <taxon>Bacteroidota</taxon>
        <taxon>Cytophagia</taxon>
        <taxon>Cytophagales</taxon>
        <taxon>Cytophagaceae</taxon>
        <taxon>Spirosoma</taxon>
    </lineage>
</organism>
<comment type="caution">
    <text evidence="3">The sequence shown here is derived from an EMBL/GenBank/DDBJ whole genome shotgun (WGS) entry which is preliminary data.</text>
</comment>
<feature type="chain" id="PRO_5026682849" description="SGNH hydrolase-type esterase domain-containing protein" evidence="1">
    <location>
        <begin position="24"/>
        <end position="220"/>
    </location>
</feature>
<dbReference type="PANTHER" id="PTHR30383">
    <property type="entry name" value="THIOESTERASE 1/PROTEASE 1/LYSOPHOSPHOLIPASE L1"/>
    <property type="match status" value="1"/>
</dbReference>
<keyword evidence="1" id="KW-0732">Signal</keyword>
<dbReference type="Pfam" id="PF13472">
    <property type="entry name" value="Lipase_GDSL_2"/>
    <property type="match status" value="1"/>
</dbReference>
<gene>
    <name evidence="3" type="ORF">GK091_22640</name>
</gene>
<dbReference type="InterPro" id="IPR051532">
    <property type="entry name" value="Ester_Hydrolysis_Enzymes"/>
</dbReference>
<feature type="signal peptide" evidence="1">
    <location>
        <begin position="1"/>
        <end position="23"/>
    </location>
</feature>
<dbReference type="Gene3D" id="3.40.50.1110">
    <property type="entry name" value="SGNH hydrolase"/>
    <property type="match status" value="1"/>
</dbReference>
<evidence type="ECO:0000259" key="2">
    <source>
        <dbReference type="Pfam" id="PF13472"/>
    </source>
</evidence>
<proteinExistence type="predicted"/>
<reference evidence="3 4" key="1">
    <citation type="submission" date="2020-02" db="EMBL/GenBank/DDBJ databases">
        <title>Draft genome sequence of two Spirosoma agri KCTC 52727 and Spirosoma terrae KCTC 52035.</title>
        <authorList>
            <person name="Rojas J."/>
            <person name="Ambika Manirajan B."/>
            <person name="Ratering S."/>
            <person name="Suarez C."/>
            <person name="Schnell S."/>
        </authorList>
    </citation>
    <scope>NUCLEOTIDE SEQUENCE [LARGE SCALE GENOMIC DNA]</scope>
    <source>
        <strain evidence="3 4">KCTC 52727</strain>
    </source>
</reference>
<dbReference type="AlphaFoldDB" id="A0A6M0IMZ5"/>
<dbReference type="Proteomes" id="UP000477386">
    <property type="component" value="Unassembled WGS sequence"/>
</dbReference>
<dbReference type="InterPro" id="IPR036514">
    <property type="entry name" value="SGNH_hydro_sf"/>
</dbReference>
<name>A0A6M0IMZ5_9BACT</name>
<dbReference type="EMBL" id="JAAGNZ010000002">
    <property type="protein sequence ID" value="NEU69696.1"/>
    <property type="molecule type" value="Genomic_DNA"/>
</dbReference>
<dbReference type="InterPro" id="IPR013830">
    <property type="entry name" value="SGNH_hydro"/>
</dbReference>
<dbReference type="PANTHER" id="PTHR30383:SF5">
    <property type="entry name" value="SGNH HYDROLASE-TYPE ESTERASE DOMAIN-CONTAINING PROTEIN"/>
    <property type="match status" value="1"/>
</dbReference>
<sequence length="220" mass="25178">MNQLRNAFFLSFFTLLIPCCTTAQDNKFESEIQAFEAKDKQSPPPKNPILFTGSSSIRLWPDLQQYFPGKVVLNRGFGGSVLSDVRYFADRVILAYKPKQVIVYAGENDIASSKLSAQQTYENFVDLFQYVRKKLPKVPFVFIAIKLSPSRRQYWPVVNEANQLISQFLRKQRKATFVDIRPSMLGPDGQPVPALFKSDSLHMTDAGYQRWAPVLKPYLK</sequence>
<dbReference type="SUPFAM" id="SSF52266">
    <property type="entry name" value="SGNH hydrolase"/>
    <property type="match status" value="1"/>
</dbReference>
<protein>
    <recommendedName>
        <fullName evidence="2">SGNH hydrolase-type esterase domain-containing protein</fullName>
    </recommendedName>
</protein>
<keyword evidence="4" id="KW-1185">Reference proteome</keyword>
<feature type="domain" description="SGNH hydrolase-type esterase" evidence="2">
    <location>
        <begin position="61"/>
        <end position="210"/>
    </location>
</feature>
<dbReference type="RefSeq" id="WP_164042276.1">
    <property type="nucleotide sequence ID" value="NZ_JAAGNZ010000002.1"/>
</dbReference>
<accession>A0A6M0IMZ5</accession>
<evidence type="ECO:0000313" key="3">
    <source>
        <dbReference type="EMBL" id="NEU69696.1"/>
    </source>
</evidence>